<reference evidence="2 3" key="1">
    <citation type="submission" date="2024-02" db="EMBL/GenBank/DDBJ databases">
        <title>Discinaceae phylogenomics.</title>
        <authorList>
            <person name="Dirks A.C."/>
            <person name="James T.Y."/>
        </authorList>
    </citation>
    <scope>NUCLEOTIDE SEQUENCE [LARGE SCALE GENOMIC DNA]</scope>
    <source>
        <strain evidence="2 3">ACD0624</strain>
    </source>
</reference>
<feature type="compositionally biased region" description="Basic and acidic residues" evidence="1">
    <location>
        <begin position="462"/>
        <end position="473"/>
    </location>
</feature>
<accession>A0ABR3G5H7</accession>
<comment type="caution">
    <text evidence="2">The sequence shown here is derived from an EMBL/GenBank/DDBJ whole genome shotgun (WGS) entry which is preliminary data.</text>
</comment>
<sequence>MDRLSPELVQEILRHIPLKSDLSNFRLVQYSFAQLGQQYLFQSINIQPSKHSLCRFLELSRKANLAHHIKEVALNVDNLKSRLWDPFTKRLQSEDTRTGDEPQVKGGGGVTAIFHAMVDACNAFHKSPEYLTLVAAAFANLPRLNSLRLQQHSDAPLHWRIKMIETYYTNTGPPHMHFTSHLARRDLEYDLGFEVLINAAYQTNKRLLSFRAENRGISRSVFRDPELVQRTATVFRNCKHLDLKFPVYQTASETSPIALISPAVGLETLVVRLDGLNTTFDIFGHGHVWPRLHSLFLSDISGLRESEVVEFLGLHRTNLRHFLVRECGLIEGGCWARILTFVKDKLALTRLGFSEVYEGDEGETMGCPELEEETGWCEMDKIFQEQDPEESVKYYSGTRPRKMGPSGKHKTRRKTEPGKDIDLEILLYTDERIQETLKIWKEFEKARRGCRQRAGEEEREDRDEGWGLRDLKR</sequence>
<proteinExistence type="predicted"/>
<evidence type="ECO:0008006" key="4">
    <source>
        <dbReference type="Google" id="ProtNLM"/>
    </source>
</evidence>
<feature type="region of interest" description="Disordered" evidence="1">
    <location>
        <begin position="447"/>
        <end position="473"/>
    </location>
</feature>
<dbReference type="EMBL" id="JBBBZM010000281">
    <property type="protein sequence ID" value="KAL0631213.1"/>
    <property type="molecule type" value="Genomic_DNA"/>
</dbReference>
<evidence type="ECO:0000313" key="3">
    <source>
        <dbReference type="Proteomes" id="UP001447188"/>
    </source>
</evidence>
<feature type="compositionally biased region" description="Basic residues" evidence="1">
    <location>
        <begin position="399"/>
        <end position="413"/>
    </location>
</feature>
<keyword evidence="3" id="KW-1185">Reference proteome</keyword>
<gene>
    <name evidence="2" type="ORF">Q9L58_009928</name>
</gene>
<protein>
    <recommendedName>
        <fullName evidence="4">F-box domain-containing protein</fullName>
    </recommendedName>
</protein>
<dbReference type="Proteomes" id="UP001447188">
    <property type="component" value="Unassembled WGS sequence"/>
</dbReference>
<evidence type="ECO:0000313" key="2">
    <source>
        <dbReference type="EMBL" id="KAL0631213.1"/>
    </source>
</evidence>
<feature type="region of interest" description="Disordered" evidence="1">
    <location>
        <begin position="388"/>
        <end position="415"/>
    </location>
</feature>
<evidence type="ECO:0000256" key="1">
    <source>
        <dbReference type="SAM" id="MobiDB-lite"/>
    </source>
</evidence>
<name>A0ABR3G5H7_9PEZI</name>
<organism evidence="2 3">
    <name type="scientific">Discina gigas</name>
    <dbReference type="NCBI Taxonomy" id="1032678"/>
    <lineage>
        <taxon>Eukaryota</taxon>
        <taxon>Fungi</taxon>
        <taxon>Dikarya</taxon>
        <taxon>Ascomycota</taxon>
        <taxon>Pezizomycotina</taxon>
        <taxon>Pezizomycetes</taxon>
        <taxon>Pezizales</taxon>
        <taxon>Discinaceae</taxon>
        <taxon>Discina</taxon>
    </lineage>
</organism>